<evidence type="ECO:0000313" key="3">
    <source>
        <dbReference type="Proteomes" id="UP001497472"/>
    </source>
</evidence>
<evidence type="ECO:0000313" key="2">
    <source>
        <dbReference type="EMBL" id="CAK1545736.1"/>
    </source>
</evidence>
<proteinExistence type="predicted"/>
<dbReference type="AlphaFoldDB" id="A0AAV1J8D0"/>
<gene>
    <name evidence="2" type="ORF">LNINA_LOCUS5358</name>
</gene>
<name>A0AAV1J8D0_9NEOP</name>
<evidence type="ECO:0000256" key="1">
    <source>
        <dbReference type="SAM" id="MobiDB-lite"/>
    </source>
</evidence>
<dbReference type="EMBL" id="CAVLEF010000007">
    <property type="protein sequence ID" value="CAK1545736.1"/>
    <property type="molecule type" value="Genomic_DNA"/>
</dbReference>
<feature type="region of interest" description="Disordered" evidence="1">
    <location>
        <begin position="116"/>
        <end position="140"/>
    </location>
</feature>
<feature type="compositionally biased region" description="Basic residues" evidence="1">
    <location>
        <begin position="131"/>
        <end position="140"/>
    </location>
</feature>
<accession>A0AAV1J8D0</accession>
<reference evidence="2 3" key="1">
    <citation type="submission" date="2023-11" db="EMBL/GenBank/DDBJ databases">
        <authorList>
            <person name="Okamura Y."/>
        </authorList>
    </citation>
    <scope>NUCLEOTIDE SEQUENCE [LARGE SCALE GENOMIC DNA]</scope>
</reference>
<keyword evidence="3" id="KW-1185">Reference proteome</keyword>
<sequence>MKKSRRARKIKTTQSASQCEPSVGAIRLVGYGMWVWPSVTPPTQLGFFVSIWSNGFRRSAAAPRVHVLDTVYPNAFPECVEETPGLSGKIGTESKLVCGWSGPGYALDGVDSSLLRPPQPHTSQLGTVYATKRRRRNGKR</sequence>
<dbReference type="Proteomes" id="UP001497472">
    <property type="component" value="Unassembled WGS sequence"/>
</dbReference>
<protein>
    <submittedName>
        <fullName evidence="2">Uncharacterized protein</fullName>
    </submittedName>
</protein>
<comment type="caution">
    <text evidence="2">The sequence shown here is derived from an EMBL/GenBank/DDBJ whole genome shotgun (WGS) entry which is preliminary data.</text>
</comment>
<organism evidence="2 3">
    <name type="scientific">Leptosia nina</name>
    <dbReference type="NCBI Taxonomy" id="320188"/>
    <lineage>
        <taxon>Eukaryota</taxon>
        <taxon>Metazoa</taxon>
        <taxon>Ecdysozoa</taxon>
        <taxon>Arthropoda</taxon>
        <taxon>Hexapoda</taxon>
        <taxon>Insecta</taxon>
        <taxon>Pterygota</taxon>
        <taxon>Neoptera</taxon>
        <taxon>Endopterygota</taxon>
        <taxon>Lepidoptera</taxon>
        <taxon>Glossata</taxon>
        <taxon>Ditrysia</taxon>
        <taxon>Papilionoidea</taxon>
        <taxon>Pieridae</taxon>
        <taxon>Pierinae</taxon>
        <taxon>Leptosia</taxon>
    </lineage>
</organism>